<dbReference type="InterPro" id="IPR036388">
    <property type="entry name" value="WH-like_DNA-bd_sf"/>
</dbReference>
<evidence type="ECO:0000259" key="4">
    <source>
        <dbReference type="PROSITE" id="PS50949"/>
    </source>
</evidence>
<evidence type="ECO:0000256" key="1">
    <source>
        <dbReference type="ARBA" id="ARBA00023015"/>
    </source>
</evidence>
<dbReference type="InterPro" id="IPR011711">
    <property type="entry name" value="GntR_C"/>
</dbReference>
<gene>
    <name evidence="5" type="ORF">ACH3VR_19420</name>
</gene>
<dbReference type="InterPro" id="IPR008920">
    <property type="entry name" value="TF_FadR/GntR_C"/>
</dbReference>
<dbReference type="SUPFAM" id="SSF46785">
    <property type="entry name" value="Winged helix' DNA-binding domain"/>
    <property type="match status" value="1"/>
</dbReference>
<sequence>MPLPRLETGGRVGDQVFDAIRAAIMSGELPAGFRLRIRDLAEELGTSVMPVREAIRRLEEIGLAEAIPYRGAVVKEFTDKELLDLYAVRRLLEVEATRAGVPGLDAEGLGRMEDELGLMRQSIDGGDAIDYLAHDEAFLAIMYAGSGNDVLLELIRTLWDRCRTYKAVGARRELDSGDPSRLLVFQEQLLRAARDGEAETAGDITAASLDAATMRIEGALRA</sequence>
<dbReference type="InterPro" id="IPR036390">
    <property type="entry name" value="WH_DNA-bd_sf"/>
</dbReference>
<keyword evidence="3" id="KW-0804">Transcription</keyword>
<keyword evidence="1" id="KW-0805">Transcription regulation</keyword>
<keyword evidence="2" id="KW-0238">DNA-binding</keyword>
<dbReference type="SMART" id="SM00345">
    <property type="entry name" value="HTH_GNTR"/>
    <property type="match status" value="1"/>
</dbReference>
<dbReference type="Gene3D" id="1.20.120.530">
    <property type="entry name" value="GntR ligand-binding domain-like"/>
    <property type="match status" value="1"/>
</dbReference>
<dbReference type="PANTHER" id="PTHR43537">
    <property type="entry name" value="TRANSCRIPTIONAL REGULATOR, GNTR FAMILY"/>
    <property type="match status" value="1"/>
</dbReference>
<dbReference type="RefSeq" id="WP_397557977.1">
    <property type="nucleotide sequence ID" value="NZ_JBIQWL010000010.1"/>
</dbReference>
<name>A0ABW7QCC6_9MICO</name>
<dbReference type="Pfam" id="PF00392">
    <property type="entry name" value="GntR"/>
    <property type="match status" value="1"/>
</dbReference>
<feature type="domain" description="HTH gntR-type" evidence="4">
    <location>
        <begin position="10"/>
        <end position="77"/>
    </location>
</feature>
<evidence type="ECO:0000313" key="5">
    <source>
        <dbReference type="EMBL" id="MFH8252546.1"/>
    </source>
</evidence>
<dbReference type="SMART" id="SM00895">
    <property type="entry name" value="FCD"/>
    <property type="match status" value="1"/>
</dbReference>
<dbReference type="Gene3D" id="1.10.10.10">
    <property type="entry name" value="Winged helix-like DNA-binding domain superfamily/Winged helix DNA-binding domain"/>
    <property type="match status" value="1"/>
</dbReference>
<proteinExistence type="predicted"/>
<dbReference type="Pfam" id="PF07729">
    <property type="entry name" value="FCD"/>
    <property type="match status" value="1"/>
</dbReference>
<dbReference type="SUPFAM" id="SSF48008">
    <property type="entry name" value="GntR ligand-binding domain-like"/>
    <property type="match status" value="1"/>
</dbReference>
<dbReference type="Proteomes" id="UP001610861">
    <property type="component" value="Unassembled WGS sequence"/>
</dbReference>
<evidence type="ECO:0000256" key="2">
    <source>
        <dbReference type="ARBA" id="ARBA00023125"/>
    </source>
</evidence>
<comment type="caution">
    <text evidence="5">The sequence shown here is derived from an EMBL/GenBank/DDBJ whole genome shotgun (WGS) entry which is preliminary data.</text>
</comment>
<protein>
    <submittedName>
        <fullName evidence="5">GntR family transcriptional regulator</fullName>
    </submittedName>
</protein>
<keyword evidence="6" id="KW-1185">Reference proteome</keyword>
<evidence type="ECO:0000256" key="3">
    <source>
        <dbReference type="ARBA" id="ARBA00023163"/>
    </source>
</evidence>
<dbReference type="EMBL" id="JBIQWL010000010">
    <property type="protein sequence ID" value="MFH8252546.1"/>
    <property type="molecule type" value="Genomic_DNA"/>
</dbReference>
<dbReference type="CDD" id="cd07377">
    <property type="entry name" value="WHTH_GntR"/>
    <property type="match status" value="1"/>
</dbReference>
<accession>A0ABW7QCC6</accession>
<organism evidence="5 6">
    <name type="scientific">Microbacterium alkaliflavum</name>
    <dbReference type="NCBI Taxonomy" id="3248839"/>
    <lineage>
        <taxon>Bacteria</taxon>
        <taxon>Bacillati</taxon>
        <taxon>Actinomycetota</taxon>
        <taxon>Actinomycetes</taxon>
        <taxon>Micrococcales</taxon>
        <taxon>Microbacteriaceae</taxon>
        <taxon>Microbacterium</taxon>
    </lineage>
</organism>
<reference evidence="5 6" key="1">
    <citation type="submission" date="2024-09" db="EMBL/GenBank/DDBJ databases">
        <authorList>
            <person name="Pan X."/>
        </authorList>
    </citation>
    <scope>NUCLEOTIDE SEQUENCE [LARGE SCALE GENOMIC DNA]</scope>
    <source>
        <strain evidence="5 6">B2969</strain>
    </source>
</reference>
<dbReference type="InterPro" id="IPR000524">
    <property type="entry name" value="Tscrpt_reg_HTH_GntR"/>
</dbReference>
<dbReference type="PANTHER" id="PTHR43537:SF24">
    <property type="entry name" value="GLUCONATE OPERON TRANSCRIPTIONAL REPRESSOR"/>
    <property type="match status" value="1"/>
</dbReference>
<evidence type="ECO:0000313" key="6">
    <source>
        <dbReference type="Proteomes" id="UP001610861"/>
    </source>
</evidence>
<dbReference type="PROSITE" id="PS50949">
    <property type="entry name" value="HTH_GNTR"/>
    <property type="match status" value="1"/>
</dbReference>